<dbReference type="GO" id="GO:0005886">
    <property type="term" value="C:plasma membrane"/>
    <property type="evidence" value="ECO:0007669"/>
    <property type="project" value="UniProtKB-SubCell"/>
</dbReference>
<keyword evidence="6" id="KW-1278">Translocase</keyword>
<comment type="subcellular location">
    <subcellularLocation>
        <location evidence="6">Cell membrane</location>
        <topology evidence="6">Single-pass membrane protein</topology>
    </subcellularLocation>
</comment>
<dbReference type="EC" id="7.-.-.-" evidence="6"/>
<comment type="subunit">
    <text evidence="6">The complex is composed of six subunits: RnfA, RnfB, RnfC, RnfD, RnfE and RnfG.</text>
</comment>
<organism evidence="10 11">
    <name type="scientific">Cecembia calidifontis</name>
    <dbReference type="NCBI Taxonomy" id="1187080"/>
    <lineage>
        <taxon>Bacteria</taxon>
        <taxon>Pseudomonadati</taxon>
        <taxon>Bacteroidota</taxon>
        <taxon>Cytophagia</taxon>
        <taxon>Cytophagales</taxon>
        <taxon>Cyclobacteriaceae</taxon>
        <taxon>Cecembia</taxon>
    </lineage>
</organism>
<keyword evidence="5 6" id="KW-0249">Electron transport</keyword>
<feature type="compositionally biased region" description="Basic and acidic residues" evidence="7">
    <location>
        <begin position="1"/>
        <end position="12"/>
    </location>
</feature>
<keyword evidence="6 8" id="KW-0472">Membrane</keyword>
<sequence>MVQKDSKMDTKKTIPTHQENSQGSKKMLTAMVGIGVFCALLIVLTYEGTKERIERLKAEALEQAVFRVLPGISQTKIFELTDDGNFIPSDGKDRSKKLVYAGFGDDGTLKGIAIEASGQGYADVIRILYGYNPFTQTVVGMYVLESKETPGLGDKIEKDENFLSNFKALSVALSEDLTRIENRVVPVKQGSKTNPWEVDGITGATISSRAIGHIIGESSATIIPLIYNQLEKFKLD</sequence>
<dbReference type="Proteomes" id="UP000292209">
    <property type="component" value="Unassembled WGS sequence"/>
</dbReference>
<evidence type="ECO:0000313" key="11">
    <source>
        <dbReference type="Proteomes" id="UP000292209"/>
    </source>
</evidence>
<dbReference type="AlphaFoldDB" id="A0A4Q7P8K7"/>
<dbReference type="GO" id="GO:0009055">
    <property type="term" value="F:electron transfer activity"/>
    <property type="evidence" value="ECO:0007669"/>
    <property type="project" value="InterPro"/>
</dbReference>
<dbReference type="InterPro" id="IPR010209">
    <property type="entry name" value="Ion_transpt_RnfG/RsxG"/>
</dbReference>
<keyword evidence="2 6" id="KW-0597">Phosphoprotein</keyword>
<keyword evidence="11" id="KW-1185">Reference proteome</keyword>
<evidence type="ECO:0000256" key="4">
    <source>
        <dbReference type="ARBA" id="ARBA00022643"/>
    </source>
</evidence>
<feature type="compositionally biased region" description="Polar residues" evidence="7">
    <location>
        <begin position="13"/>
        <end position="22"/>
    </location>
</feature>
<dbReference type="PANTHER" id="PTHR36118:SF1">
    <property type="entry name" value="ION-TRANSLOCATING OXIDOREDUCTASE COMPLEX SUBUNIT G"/>
    <property type="match status" value="1"/>
</dbReference>
<evidence type="ECO:0000256" key="1">
    <source>
        <dbReference type="ARBA" id="ARBA00022448"/>
    </source>
</evidence>
<evidence type="ECO:0000256" key="3">
    <source>
        <dbReference type="ARBA" id="ARBA00022630"/>
    </source>
</evidence>
<proteinExistence type="inferred from homology"/>
<feature type="modified residue" description="FMN phosphoryl threonine" evidence="6">
    <location>
        <position position="205"/>
    </location>
</feature>
<dbReference type="HAMAP" id="MF_00479">
    <property type="entry name" value="RsxG_RnfG"/>
    <property type="match status" value="1"/>
</dbReference>
<comment type="caution">
    <text evidence="10">The sequence shown here is derived from an EMBL/GenBank/DDBJ whole genome shotgun (WGS) entry which is preliminary data.</text>
</comment>
<keyword evidence="6 8" id="KW-1133">Transmembrane helix</keyword>
<evidence type="ECO:0000313" key="10">
    <source>
        <dbReference type="EMBL" id="RZS96513.1"/>
    </source>
</evidence>
<feature type="region of interest" description="Disordered" evidence="7">
    <location>
        <begin position="1"/>
        <end position="22"/>
    </location>
</feature>
<evidence type="ECO:0000256" key="2">
    <source>
        <dbReference type="ARBA" id="ARBA00022553"/>
    </source>
</evidence>
<keyword evidence="6 8" id="KW-0812">Transmembrane</keyword>
<feature type="transmembrane region" description="Helical" evidence="8">
    <location>
        <begin position="27"/>
        <end position="46"/>
    </location>
</feature>
<feature type="domain" description="FMN-binding" evidence="9">
    <location>
        <begin position="120"/>
        <end position="222"/>
    </location>
</feature>
<dbReference type="SMART" id="SM00900">
    <property type="entry name" value="FMN_bind"/>
    <property type="match status" value="1"/>
</dbReference>
<dbReference type="GO" id="GO:0022900">
    <property type="term" value="P:electron transport chain"/>
    <property type="evidence" value="ECO:0007669"/>
    <property type="project" value="UniProtKB-UniRule"/>
</dbReference>
<dbReference type="PANTHER" id="PTHR36118">
    <property type="entry name" value="ION-TRANSLOCATING OXIDOREDUCTASE COMPLEX SUBUNIT G"/>
    <property type="match status" value="1"/>
</dbReference>
<evidence type="ECO:0000256" key="6">
    <source>
        <dbReference type="HAMAP-Rule" id="MF_00479"/>
    </source>
</evidence>
<keyword evidence="6" id="KW-1003">Cell membrane</keyword>
<gene>
    <name evidence="6" type="primary">rnfG</name>
    <name evidence="10" type="ORF">BC751_2088</name>
</gene>
<dbReference type="Pfam" id="PF04205">
    <property type="entry name" value="FMN_bind"/>
    <property type="match status" value="1"/>
</dbReference>
<evidence type="ECO:0000256" key="7">
    <source>
        <dbReference type="SAM" id="MobiDB-lite"/>
    </source>
</evidence>
<evidence type="ECO:0000256" key="8">
    <source>
        <dbReference type="SAM" id="Phobius"/>
    </source>
</evidence>
<keyword evidence="3 6" id="KW-0285">Flavoprotein</keyword>
<comment type="similarity">
    <text evidence="6">Belongs to the RnfG family.</text>
</comment>
<accession>A0A4Q7P8K7</accession>
<dbReference type="InterPro" id="IPR007329">
    <property type="entry name" value="FMN-bd"/>
</dbReference>
<keyword evidence="4 6" id="KW-0288">FMN</keyword>
<name>A0A4Q7P8K7_9BACT</name>
<evidence type="ECO:0000256" key="5">
    <source>
        <dbReference type="ARBA" id="ARBA00022982"/>
    </source>
</evidence>
<keyword evidence="1 6" id="KW-0813">Transport</keyword>
<reference evidence="10 11" key="1">
    <citation type="submission" date="2019-02" db="EMBL/GenBank/DDBJ databases">
        <title>Genomic Encyclopedia of Archaeal and Bacterial Type Strains, Phase II (KMG-II): from individual species to whole genera.</title>
        <authorList>
            <person name="Goeker M."/>
        </authorList>
    </citation>
    <scope>NUCLEOTIDE SEQUENCE [LARGE SCALE GENOMIC DNA]</scope>
    <source>
        <strain evidence="10 11">DSM 21411</strain>
    </source>
</reference>
<comment type="cofactor">
    <cofactor evidence="6">
        <name>FMN</name>
        <dbReference type="ChEBI" id="CHEBI:58210"/>
    </cofactor>
</comment>
<comment type="function">
    <text evidence="6">Part of a membrane-bound complex that couples electron transfer with translocation of ions across the membrane.</text>
</comment>
<dbReference type="EMBL" id="SGXG01000001">
    <property type="protein sequence ID" value="RZS96513.1"/>
    <property type="molecule type" value="Genomic_DNA"/>
</dbReference>
<protein>
    <recommendedName>
        <fullName evidence="6">Ion-translocating oxidoreductase complex subunit G</fullName>
        <ecNumber evidence="6">7.-.-.-</ecNumber>
    </recommendedName>
    <alternativeName>
        <fullName evidence="6">Rnf electron transport complex subunit G</fullName>
    </alternativeName>
</protein>
<evidence type="ECO:0000259" key="9">
    <source>
        <dbReference type="SMART" id="SM00900"/>
    </source>
</evidence>
<dbReference type="GO" id="GO:0010181">
    <property type="term" value="F:FMN binding"/>
    <property type="evidence" value="ECO:0007669"/>
    <property type="project" value="InterPro"/>
</dbReference>